<protein>
    <submittedName>
        <fullName evidence="2">Uncharacterized protein</fullName>
    </submittedName>
</protein>
<feature type="compositionally biased region" description="Pro residues" evidence="1">
    <location>
        <begin position="40"/>
        <end position="54"/>
    </location>
</feature>
<evidence type="ECO:0000256" key="1">
    <source>
        <dbReference type="SAM" id="MobiDB-lite"/>
    </source>
</evidence>
<proteinExistence type="predicted"/>
<organism evidence="2 3">
    <name type="scientific">Fusarium xylarioides</name>
    <dbReference type="NCBI Taxonomy" id="221167"/>
    <lineage>
        <taxon>Eukaryota</taxon>
        <taxon>Fungi</taxon>
        <taxon>Dikarya</taxon>
        <taxon>Ascomycota</taxon>
        <taxon>Pezizomycotina</taxon>
        <taxon>Sordariomycetes</taxon>
        <taxon>Hypocreomycetidae</taxon>
        <taxon>Hypocreales</taxon>
        <taxon>Nectriaceae</taxon>
        <taxon>Fusarium</taxon>
        <taxon>Fusarium fujikuroi species complex</taxon>
    </lineage>
</organism>
<feature type="region of interest" description="Disordered" evidence="1">
    <location>
        <begin position="227"/>
        <end position="248"/>
    </location>
</feature>
<feature type="compositionally biased region" description="Low complexity" evidence="1">
    <location>
        <begin position="83"/>
        <end position="103"/>
    </location>
</feature>
<sequence>WCNVQFPDRDTATRARAELSGLHLGARPIKTGPVKSPNAGPKPAPKPAPKPLGPSPVDKVVQAMRSLSTQAPQGAVFPSAKDSSSLAALPYDALPPSSAALPSPVAPPTDDKAETPATSPSPLSRDTPAPPVLANYSVSQAAKDALASVAVTEYPKEWYYDPMEPDLALSSFSDYMREVEGPYKAAGIMARPITRNGSTLLYSTPVPSPAPQNNPFCQPMTYIVKGSRPNKTRKRVPLESLPQYEADG</sequence>
<keyword evidence="3" id="KW-1185">Reference proteome</keyword>
<evidence type="ECO:0000313" key="2">
    <source>
        <dbReference type="EMBL" id="KAG5759327.1"/>
    </source>
</evidence>
<reference evidence="2" key="2">
    <citation type="submission" date="2020-10" db="EMBL/GenBank/DDBJ databases">
        <authorList>
            <person name="Peck L.D."/>
            <person name="Nowell R.W."/>
            <person name="Flood J."/>
            <person name="Ryan M.J."/>
            <person name="Barraclough T.G."/>
        </authorList>
    </citation>
    <scope>NUCLEOTIDE SEQUENCE</scope>
    <source>
        <strain evidence="2">IMI 127659i</strain>
    </source>
</reference>
<reference evidence="2" key="1">
    <citation type="journal article" date="2020" name="bioRxiv">
        <title>Historical genomics reveals the evolutionary mechanisms behind multiple outbreaks of the host-specific coffee wilt pathogen Fusarium xylarioides.</title>
        <authorList>
            <person name="Peck D."/>
            <person name="Nowell R.W."/>
            <person name="Flood J."/>
            <person name="Ryan M.J."/>
            <person name="Barraclough T.G."/>
        </authorList>
    </citation>
    <scope>NUCLEOTIDE SEQUENCE</scope>
    <source>
        <strain evidence="2">IMI 127659i</strain>
    </source>
</reference>
<accession>A0A9P7HEH8</accession>
<feature type="region of interest" description="Disordered" evidence="1">
    <location>
        <begin position="17"/>
        <end position="134"/>
    </location>
</feature>
<dbReference type="EMBL" id="JADFTT010000679">
    <property type="protein sequence ID" value="KAG5759327.1"/>
    <property type="molecule type" value="Genomic_DNA"/>
</dbReference>
<name>A0A9P7HEH8_9HYPO</name>
<comment type="caution">
    <text evidence="2">The sequence shown here is derived from an EMBL/GenBank/DDBJ whole genome shotgun (WGS) entry which is preliminary data.</text>
</comment>
<dbReference type="AlphaFoldDB" id="A0A9P7HEH8"/>
<evidence type="ECO:0000313" key="3">
    <source>
        <dbReference type="Proteomes" id="UP000750502"/>
    </source>
</evidence>
<feature type="non-terminal residue" evidence="2">
    <location>
        <position position="248"/>
    </location>
</feature>
<gene>
    <name evidence="2" type="ORF">H9Q72_012552</name>
</gene>
<dbReference type="OrthoDB" id="4743586at2759"/>
<dbReference type="Proteomes" id="UP000750502">
    <property type="component" value="Unassembled WGS sequence"/>
</dbReference>